<dbReference type="OrthoDB" id="8678477at2"/>
<keyword evidence="3" id="KW-1185">Reference proteome</keyword>
<protein>
    <recommendedName>
        <fullName evidence="4">Tripartite tricarboxylate transporter substrate binding protein</fullName>
    </recommendedName>
</protein>
<comment type="caution">
    <text evidence="2">The sequence shown here is derived from an EMBL/GenBank/DDBJ whole genome shotgun (WGS) entry which is preliminary data.</text>
</comment>
<proteinExistence type="inferred from homology"/>
<comment type="similarity">
    <text evidence="1">Belongs to the UPF0065 (bug) family.</text>
</comment>
<dbReference type="Gene3D" id="3.40.190.10">
    <property type="entry name" value="Periplasmic binding protein-like II"/>
    <property type="match status" value="1"/>
</dbReference>
<dbReference type="AlphaFoldDB" id="A0A4Z0BRA5"/>
<evidence type="ECO:0000313" key="2">
    <source>
        <dbReference type="EMBL" id="TFZ00984.1"/>
    </source>
</evidence>
<dbReference type="Pfam" id="PF03401">
    <property type="entry name" value="TctC"/>
    <property type="match status" value="1"/>
</dbReference>
<evidence type="ECO:0000313" key="3">
    <source>
        <dbReference type="Proteomes" id="UP000298180"/>
    </source>
</evidence>
<dbReference type="Proteomes" id="UP000298180">
    <property type="component" value="Unassembled WGS sequence"/>
</dbReference>
<name>A0A4Z0BRA5_9BURK</name>
<evidence type="ECO:0008006" key="4">
    <source>
        <dbReference type="Google" id="ProtNLM"/>
    </source>
</evidence>
<dbReference type="PANTHER" id="PTHR42928">
    <property type="entry name" value="TRICARBOXYLATE-BINDING PROTEIN"/>
    <property type="match status" value="1"/>
</dbReference>
<evidence type="ECO:0000256" key="1">
    <source>
        <dbReference type="ARBA" id="ARBA00006987"/>
    </source>
</evidence>
<dbReference type="PANTHER" id="PTHR42928:SF5">
    <property type="entry name" value="BLR1237 PROTEIN"/>
    <property type="match status" value="1"/>
</dbReference>
<reference evidence="2 3" key="1">
    <citation type="submission" date="2019-03" db="EMBL/GenBank/DDBJ databases">
        <title>Ramlibacter henchirensis DSM 14656, whole genome shotgun sequence.</title>
        <authorList>
            <person name="Zhang X."/>
            <person name="Feng G."/>
            <person name="Zhu H."/>
        </authorList>
    </citation>
    <scope>NUCLEOTIDE SEQUENCE [LARGE SCALE GENOMIC DNA]</scope>
    <source>
        <strain evidence="2 3">DSM 14656</strain>
    </source>
</reference>
<dbReference type="EMBL" id="SMLM01000003">
    <property type="protein sequence ID" value="TFZ00984.1"/>
    <property type="molecule type" value="Genomic_DNA"/>
</dbReference>
<gene>
    <name evidence="2" type="ORF">EZ313_21400</name>
</gene>
<sequence>MGAGPRDAEVPNALVTRPKLPVRTAHEFISHVKANAGKVSYASRGNDTTSHLTAKLFETAAGAEMIHVPYRGDTRAMAGLAAGRSMCFFTNLSATMARAQSGQGPDPGRRGRQACGFVA</sequence>
<dbReference type="RefSeq" id="WP_135265320.1">
    <property type="nucleotide sequence ID" value="NZ_SMLM01000003.1"/>
</dbReference>
<organism evidence="2 3">
    <name type="scientific">Ramlibacter henchirensis</name>
    <dbReference type="NCBI Taxonomy" id="204072"/>
    <lineage>
        <taxon>Bacteria</taxon>
        <taxon>Pseudomonadati</taxon>
        <taxon>Pseudomonadota</taxon>
        <taxon>Betaproteobacteria</taxon>
        <taxon>Burkholderiales</taxon>
        <taxon>Comamonadaceae</taxon>
        <taxon>Ramlibacter</taxon>
    </lineage>
</organism>
<accession>A0A4Z0BRA5</accession>
<dbReference type="InterPro" id="IPR005064">
    <property type="entry name" value="BUG"/>
</dbReference>